<organism evidence="1 2">
    <name type="scientific">Purpureocillium lilacinum</name>
    <name type="common">Paecilomyces lilacinus</name>
    <dbReference type="NCBI Taxonomy" id="33203"/>
    <lineage>
        <taxon>Eukaryota</taxon>
        <taxon>Fungi</taxon>
        <taxon>Dikarya</taxon>
        <taxon>Ascomycota</taxon>
        <taxon>Pezizomycotina</taxon>
        <taxon>Sordariomycetes</taxon>
        <taxon>Hypocreomycetidae</taxon>
        <taxon>Hypocreales</taxon>
        <taxon>Ophiocordycipitaceae</taxon>
        <taxon>Purpureocillium</taxon>
    </lineage>
</organism>
<keyword evidence="2" id="KW-1185">Reference proteome</keyword>
<dbReference type="EMBL" id="JBGNUJ010000006">
    <property type="protein sequence ID" value="KAL3959153.1"/>
    <property type="molecule type" value="Genomic_DNA"/>
</dbReference>
<evidence type="ECO:0000313" key="1">
    <source>
        <dbReference type="EMBL" id="KAL3959153.1"/>
    </source>
</evidence>
<evidence type="ECO:0000313" key="2">
    <source>
        <dbReference type="Proteomes" id="UP001638806"/>
    </source>
</evidence>
<name>A0ACC4DV29_PURLI</name>
<comment type="caution">
    <text evidence="1">The sequence shown here is derived from an EMBL/GenBank/DDBJ whole genome shotgun (WGS) entry which is preliminary data.</text>
</comment>
<protein>
    <submittedName>
        <fullName evidence="1">Uncharacterized protein</fullName>
    </submittedName>
</protein>
<proteinExistence type="predicted"/>
<gene>
    <name evidence="1" type="ORF">ACCO45_007315</name>
</gene>
<sequence>MKSNIALVLSTLAVAVQAAPNDPPYPCDDIMKPGQLKMPEPVKRPPIEYGMCVQGNTGWQCQLRFHVAGRAFFTPCDRPCSVENAQCSYERATQITRSGLYDISRDILPLKPSKADAPTAETCDLAVSEELLHGISLPDMVLAIADGVEG</sequence>
<accession>A0ACC4DV29</accession>
<dbReference type="Proteomes" id="UP001638806">
    <property type="component" value="Unassembled WGS sequence"/>
</dbReference>
<reference evidence="1" key="1">
    <citation type="submission" date="2024-12" db="EMBL/GenBank/DDBJ databases">
        <title>Comparative genomics and development of molecular markers within Purpureocillium lilacinum and among Purpureocillium species.</title>
        <authorList>
            <person name="Yeh Z.-Y."/>
            <person name="Ni N.-T."/>
            <person name="Lo P.-H."/>
            <person name="Mushyakhwo K."/>
            <person name="Lin C.-F."/>
            <person name="Nai Y.-S."/>
        </authorList>
    </citation>
    <scope>NUCLEOTIDE SEQUENCE</scope>
    <source>
        <strain evidence="1">NCHU-NPUST-175</strain>
    </source>
</reference>